<organism evidence="6 7">
    <name type="scientific">Arthrobacter mangrovi</name>
    <dbReference type="NCBI Taxonomy" id="2966350"/>
    <lineage>
        <taxon>Bacteria</taxon>
        <taxon>Bacillati</taxon>
        <taxon>Actinomycetota</taxon>
        <taxon>Actinomycetes</taxon>
        <taxon>Micrococcales</taxon>
        <taxon>Micrococcaceae</taxon>
        <taxon>Arthrobacter</taxon>
    </lineage>
</organism>
<evidence type="ECO:0000313" key="6">
    <source>
        <dbReference type="EMBL" id="GLB69172.1"/>
    </source>
</evidence>
<reference evidence="6 7" key="1">
    <citation type="journal article" date="2023" name="Int. J. Syst. Evol. Microbiol.">
        <title>Arthrobacter mangrovi sp. nov., an actinobacterium isolated from the rhizosphere of a mangrove.</title>
        <authorList>
            <person name="Hamada M."/>
            <person name="Saitou S."/>
            <person name="Enomoto N."/>
            <person name="Nanri K."/>
            <person name="Hidaka K."/>
            <person name="Miura T."/>
            <person name="Tamura T."/>
        </authorList>
    </citation>
    <scope>NUCLEOTIDE SEQUENCE [LARGE SCALE GENOMIC DNA]</scope>
    <source>
        <strain evidence="6 7">NBRC 112813</strain>
    </source>
</reference>
<dbReference type="PANTHER" id="PTHR20881:SF0">
    <property type="entry name" value="3-METHYL-2-OXOBUTANOATE HYDROXYMETHYLTRANSFERASE"/>
    <property type="match status" value="1"/>
</dbReference>
<keyword evidence="5" id="KW-0808">Transferase</keyword>
<gene>
    <name evidence="6" type="primary">panB_2</name>
    <name evidence="6" type="ORF">AHIS1636_36150</name>
</gene>
<dbReference type="Gene3D" id="3.20.20.60">
    <property type="entry name" value="Phosphoenolpyruvate-binding domains"/>
    <property type="match status" value="1"/>
</dbReference>
<dbReference type="PANTHER" id="PTHR20881">
    <property type="entry name" value="3-METHYL-2-OXOBUTANOATE HYDROXYMETHYLTRANSFERASE"/>
    <property type="match status" value="1"/>
</dbReference>
<comment type="subunit">
    <text evidence="2">Homodecamer; pentamer of dimers.</text>
</comment>
<keyword evidence="4" id="KW-0566">Pantothenate biosynthesis</keyword>
<dbReference type="Proteomes" id="UP001209654">
    <property type="component" value="Unassembled WGS sequence"/>
</dbReference>
<comment type="caution">
    <text evidence="6">The sequence shown here is derived from an EMBL/GenBank/DDBJ whole genome shotgun (WGS) entry which is preliminary data.</text>
</comment>
<sequence>MPENSVKRRKVTIRHLMEKKAQKEPIRAIGVYDAPMASIADRVGFDMLVNGNGGPMSLLAHQHPMGVLYEEQLALTKAVSRSTQYGFIVSHLPWMTYHQSKAQAIESGGRMLAEGGADAVKVEGNEYTAEYVADMVRAGIPVVGHIGMQASRKIEQSGYGKKGRTAEEARDIVRGARAFSEAGVCAFIIEQVPNELTKYLAETLPQPVIGVVAGRDGDGIYEISGDLVGYTAFKAPSHKRTFANVAPIIEEAMRQFSDEAAAGNYPPKEHDLLMDPTEYKKFLDLVS</sequence>
<evidence type="ECO:0000256" key="5">
    <source>
        <dbReference type="ARBA" id="ARBA00022679"/>
    </source>
</evidence>
<dbReference type="EMBL" id="BRVS01000027">
    <property type="protein sequence ID" value="GLB69172.1"/>
    <property type="molecule type" value="Genomic_DNA"/>
</dbReference>
<dbReference type="RefSeq" id="WP_264797259.1">
    <property type="nucleotide sequence ID" value="NZ_BRVS01000027.1"/>
</dbReference>
<evidence type="ECO:0000313" key="7">
    <source>
        <dbReference type="Proteomes" id="UP001209654"/>
    </source>
</evidence>
<dbReference type="InterPro" id="IPR040442">
    <property type="entry name" value="Pyrv_kinase-like_dom_sf"/>
</dbReference>
<proteinExistence type="inferred from homology"/>
<evidence type="ECO:0000256" key="2">
    <source>
        <dbReference type="ARBA" id="ARBA00011424"/>
    </source>
</evidence>
<evidence type="ECO:0000256" key="3">
    <source>
        <dbReference type="ARBA" id="ARBA00012618"/>
    </source>
</evidence>
<dbReference type="SUPFAM" id="SSF51621">
    <property type="entry name" value="Phosphoenolpyruvate/pyruvate domain"/>
    <property type="match status" value="1"/>
</dbReference>
<dbReference type="InterPro" id="IPR003700">
    <property type="entry name" value="Pantoate_hydroxy_MeTrfase"/>
</dbReference>
<comment type="similarity">
    <text evidence="1">Belongs to the PanB family.</text>
</comment>
<dbReference type="InterPro" id="IPR015813">
    <property type="entry name" value="Pyrv/PenolPyrv_kinase-like_dom"/>
</dbReference>
<dbReference type="EC" id="2.1.2.11" evidence="3"/>
<dbReference type="PIRSF" id="PIRSF000388">
    <property type="entry name" value="Pantoate_hydroxy_MeTrfase"/>
    <property type="match status" value="1"/>
</dbReference>
<protein>
    <recommendedName>
        <fullName evidence="3">3-methyl-2-oxobutanoate hydroxymethyltransferase</fullName>
        <ecNumber evidence="3">2.1.2.11</ecNumber>
    </recommendedName>
</protein>
<accession>A0ABQ5MYW7</accession>
<evidence type="ECO:0000256" key="1">
    <source>
        <dbReference type="ARBA" id="ARBA00008676"/>
    </source>
</evidence>
<name>A0ABQ5MYW7_9MICC</name>
<keyword evidence="7" id="KW-1185">Reference proteome</keyword>
<dbReference type="Pfam" id="PF02548">
    <property type="entry name" value="Pantoate_transf"/>
    <property type="match status" value="1"/>
</dbReference>
<evidence type="ECO:0000256" key="4">
    <source>
        <dbReference type="ARBA" id="ARBA00022655"/>
    </source>
</evidence>